<dbReference type="InterPro" id="IPR005225">
    <property type="entry name" value="Small_GTP-bd"/>
</dbReference>
<keyword evidence="10" id="KW-1185">Reference proteome</keyword>
<dbReference type="Proteomes" id="UP000013520">
    <property type="component" value="Chromosome"/>
</dbReference>
<evidence type="ECO:0000259" key="8">
    <source>
        <dbReference type="PROSITE" id="PS51705"/>
    </source>
</evidence>
<dbReference type="Gene3D" id="6.10.250.2860">
    <property type="match status" value="1"/>
</dbReference>
<evidence type="ECO:0000256" key="7">
    <source>
        <dbReference type="SAM" id="Coils"/>
    </source>
</evidence>
<dbReference type="Pfam" id="PF13167">
    <property type="entry name" value="GTP-bdg_N"/>
    <property type="match status" value="1"/>
</dbReference>
<evidence type="ECO:0000256" key="3">
    <source>
        <dbReference type="ARBA" id="ARBA00022741"/>
    </source>
</evidence>
<name>R4KTF9_9FIRM</name>
<dbReference type="Gene3D" id="3.40.50.11060">
    <property type="entry name" value="GTPase HflX, N-terminal domain"/>
    <property type="match status" value="1"/>
</dbReference>
<evidence type="ECO:0000313" key="9">
    <source>
        <dbReference type="EMBL" id="AGL03890.1"/>
    </source>
</evidence>
<comment type="function">
    <text evidence="6">GTPase that associates with the 50S ribosomal subunit and may have a role during protein synthesis or ribosome biogenesis.</text>
</comment>
<dbReference type="InterPro" id="IPR030394">
    <property type="entry name" value="G_HFLX_dom"/>
</dbReference>
<dbReference type="PRINTS" id="PR00326">
    <property type="entry name" value="GTP1OBG"/>
</dbReference>
<comment type="similarity">
    <text evidence="6">Belongs to the TRAFAC class OBG-HflX-like GTPase superfamily. HflX GTPase family.</text>
</comment>
<dbReference type="PROSITE" id="PS51705">
    <property type="entry name" value="G_HFLX"/>
    <property type="match status" value="1"/>
</dbReference>
<dbReference type="GO" id="GO:0003924">
    <property type="term" value="F:GTPase activity"/>
    <property type="evidence" value="ECO:0007669"/>
    <property type="project" value="UniProtKB-UniRule"/>
</dbReference>
<accession>R4KTF9</accession>
<dbReference type="Pfam" id="PF16360">
    <property type="entry name" value="GTP-bdg_M"/>
    <property type="match status" value="1"/>
</dbReference>
<keyword evidence="7" id="KW-0175">Coiled coil</keyword>
<dbReference type="OrthoDB" id="9812272at2"/>
<dbReference type="InterPro" id="IPR027417">
    <property type="entry name" value="P-loop_NTPase"/>
</dbReference>
<keyword evidence="1 6" id="KW-0963">Cytoplasm</keyword>
<organism evidence="9 10">
    <name type="scientific">Desulfoscipio gibsoniae DSM 7213</name>
    <dbReference type="NCBI Taxonomy" id="767817"/>
    <lineage>
        <taxon>Bacteria</taxon>
        <taxon>Bacillati</taxon>
        <taxon>Bacillota</taxon>
        <taxon>Clostridia</taxon>
        <taxon>Eubacteriales</taxon>
        <taxon>Desulfallaceae</taxon>
        <taxon>Desulfoscipio</taxon>
    </lineage>
</organism>
<dbReference type="GO" id="GO:0043022">
    <property type="term" value="F:ribosome binding"/>
    <property type="evidence" value="ECO:0007669"/>
    <property type="project" value="TreeGrafter"/>
</dbReference>
<dbReference type="CDD" id="cd01878">
    <property type="entry name" value="HflX"/>
    <property type="match status" value="1"/>
</dbReference>
<dbReference type="PANTHER" id="PTHR10229:SF0">
    <property type="entry name" value="GTP-BINDING PROTEIN 6-RELATED"/>
    <property type="match status" value="1"/>
</dbReference>
<keyword evidence="3 6" id="KW-0547">Nucleotide-binding</keyword>
<dbReference type="FunFam" id="3.40.50.11060:FF:000001">
    <property type="entry name" value="GTPase HflX"/>
    <property type="match status" value="1"/>
</dbReference>
<reference evidence="9 10" key="1">
    <citation type="submission" date="2012-01" db="EMBL/GenBank/DDBJ databases">
        <title>Complete sequence of Desulfotomaculum gibsoniae DSM 7213.</title>
        <authorList>
            <consortium name="US DOE Joint Genome Institute"/>
            <person name="Lucas S."/>
            <person name="Han J."/>
            <person name="Lapidus A."/>
            <person name="Cheng J.-F."/>
            <person name="Goodwin L."/>
            <person name="Pitluck S."/>
            <person name="Peters L."/>
            <person name="Ovchinnikova G."/>
            <person name="Teshima H."/>
            <person name="Detter J.C."/>
            <person name="Han C."/>
            <person name="Tapia R."/>
            <person name="Land M."/>
            <person name="Hauser L."/>
            <person name="Kyrpides N."/>
            <person name="Ivanova N."/>
            <person name="Pagani I."/>
            <person name="Parshina S."/>
            <person name="Plugge C."/>
            <person name="Muyzer G."/>
            <person name="Kuever J."/>
            <person name="Ivanova A."/>
            <person name="Nazina T."/>
            <person name="Klenk H.-P."/>
            <person name="Brambilla E."/>
            <person name="Spring S."/>
            <person name="Stams A.F."/>
            <person name="Woyke T."/>
        </authorList>
    </citation>
    <scope>NUCLEOTIDE SEQUENCE [LARGE SCALE GENOMIC DNA]</scope>
    <source>
        <strain evidence="9 10">DSM 7213</strain>
    </source>
</reference>
<dbReference type="InterPro" id="IPR032305">
    <property type="entry name" value="GTP-bd_M"/>
</dbReference>
<keyword evidence="4" id="KW-0460">Magnesium</keyword>
<dbReference type="InterPro" id="IPR042108">
    <property type="entry name" value="GTPase_HflX_N_sf"/>
</dbReference>
<dbReference type="Gene3D" id="3.40.50.300">
    <property type="entry name" value="P-loop containing nucleotide triphosphate hydrolases"/>
    <property type="match status" value="1"/>
</dbReference>
<evidence type="ECO:0000256" key="2">
    <source>
        <dbReference type="ARBA" id="ARBA00022723"/>
    </source>
</evidence>
<dbReference type="GO" id="GO:0046872">
    <property type="term" value="F:metal ion binding"/>
    <property type="evidence" value="ECO:0007669"/>
    <property type="project" value="UniProtKB-KW"/>
</dbReference>
<protein>
    <recommendedName>
        <fullName evidence="6">GTPase HflX</fullName>
    </recommendedName>
    <alternativeName>
        <fullName evidence="6">GTP-binding protein HflX</fullName>
    </alternativeName>
</protein>
<feature type="coiled-coil region" evidence="7">
    <location>
        <begin position="341"/>
        <end position="368"/>
    </location>
</feature>
<dbReference type="EMBL" id="CP003273">
    <property type="protein sequence ID" value="AGL03890.1"/>
    <property type="molecule type" value="Genomic_DNA"/>
</dbReference>
<dbReference type="NCBIfam" id="TIGR03156">
    <property type="entry name" value="GTP_HflX"/>
    <property type="match status" value="1"/>
</dbReference>
<dbReference type="SUPFAM" id="SSF52540">
    <property type="entry name" value="P-loop containing nucleoside triphosphate hydrolases"/>
    <property type="match status" value="1"/>
</dbReference>
<gene>
    <name evidence="6" type="primary">hflX</name>
    <name evidence="9" type="ORF">Desgi_4663</name>
</gene>
<evidence type="ECO:0000256" key="6">
    <source>
        <dbReference type="HAMAP-Rule" id="MF_00900"/>
    </source>
</evidence>
<keyword evidence="2" id="KW-0479">Metal-binding</keyword>
<comment type="subcellular location">
    <subcellularLocation>
        <location evidence="6">Cytoplasm</location>
    </subcellularLocation>
    <text evidence="6">May associate with membranes.</text>
</comment>
<dbReference type="AlphaFoldDB" id="R4KTF9"/>
<dbReference type="InterPro" id="IPR016496">
    <property type="entry name" value="GTPase_HflX"/>
</dbReference>
<keyword evidence="5 6" id="KW-0342">GTP-binding</keyword>
<evidence type="ECO:0000256" key="4">
    <source>
        <dbReference type="ARBA" id="ARBA00022842"/>
    </source>
</evidence>
<dbReference type="eggNOG" id="COG2262">
    <property type="taxonomic scope" value="Bacteria"/>
</dbReference>
<feature type="domain" description="Hflx-type G" evidence="8">
    <location>
        <begin position="375"/>
        <end position="540"/>
    </location>
</feature>
<evidence type="ECO:0000256" key="1">
    <source>
        <dbReference type="ARBA" id="ARBA00022490"/>
    </source>
</evidence>
<comment type="subunit">
    <text evidence="6">Monomer. Associates with the 50S ribosomal subunit.</text>
</comment>
<dbReference type="NCBIfam" id="TIGR00231">
    <property type="entry name" value="small_GTP"/>
    <property type="match status" value="1"/>
</dbReference>
<proteinExistence type="inferred from homology"/>
<dbReference type="KEGG" id="dgi:Desgi_4663"/>
<dbReference type="HAMAP" id="MF_00900">
    <property type="entry name" value="GTPase_HflX"/>
    <property type="match status" value="1"/>
</dbReference>
<sequence length="596" mass="65909">MTKTVYGNTRGLKKVDLDLLQGIYELAIDKNMIISLEIAQIMAVISSSNQRELVVFMDRQGRVASVGVGDAATVQLKAQSRRRGEHRLAGLRCIHTHPSGSGQLSAVDYAALYDMRLDVMVALGVQDGKIKEACLACLEPRDGQLTQNFQNFGPMSFAQLAAFPLTALIQDIEDSIKPPAAVSTSKTRQIEKAILVTIAGEDTLDELALLADTAGATPVARVTQHRKKPDTAFFIGRGKVEELALHRQSLGAELVIFDDELTPTQARNLEHAIGCRIVDRTTLILDIFAQRARTKEGKLQVELAQLRYLLPRLTGLGTALSRLGGGIGTRGPGETKLETDRRHIRRRIDELTNALEQVRRHRQQQRQNRRESASPVVALVGYTNAGKSTLLNALTQAQVYTANQLFATLDTTTRRLQLPGNREVLLTDTVGFIRKLPHHLVKAFRATLEEVIEADLLLHVVDASHAGLAEQIAAVEAVLKELGVQDKHTILVFNKIDQPVNHQLLEQVKLSYHCQFVEVSAHTGTGLEQLKELIAQNTLHQQRLLKGRLPYDRTDLVALLHQHGKVYSEKYGPEGIQVEAAVDECYWAALAPYLKT</sequence>
<dbReference type="FunFam" id="3.40.50.300:FF:000173">
    <property type="entry name" value="GTPase HflX"/>
    <property type="match status" value="1"/>
</dbReference>
<dbReference type="GO" id="GO:0005525">
    <property type="term" value="F:GTP binding"/>
    <property type="evidence" value="ECO:0007669"/>
    <property type="project" value="UniProtKB-UniRule"/>
</dbReference>
<dbReference type="GO" id="GO:0005737">
    <property type="term" value="C:cytoplasm"/>
    <property type="evidence" value="ECO:0007669"/>
    <property type="project" value="UniProtKB-SubCell"/>
</dbReference>
<dbReference type="RefSeq" id="WP_006522266.1">
    <property type="nucleotide sequence ID" value="NC_021184.1"/>
</dbReference>
<dbReference type="InterPro" id="IPR006073">
    <property type="entry name" value="GTP-bd"/>
</dbReference>
<dbReference type="STRING" id="767817.Desgi_4663"/>
<evidence type="ECO:0000256" key="5">
    <source>
        <dbReference type="ARBA" id="ARBA00023134"/>
    </source>
</evidence>
<dbReference type="PANTHER" id="PTHR10229">
    <property type="entry name" value="GTP-BINDING PROTEIN HFLX"/>
    <property type="match status" value="1"/>
</dbReference>
<evidence type="ECO:0000313" key="10">
    <source>
        <dbReference type="Proteomes" id="UP000013520"/>
    </source>
</evidence>
<dbReference type="InterPro" id="IPR025121">
    <property type="entry name" value="GTPase_HflX_N"/>
</dbReference>
<dbReference type="HOGENOM" id="CLU_019597_7_1_9"/>
<dbReference type="Pfam" id="PF01926">
    <property type="entry name" value="MMR_HSR1"/>
    <property type="match status" value="1"/>
</dbReference>